<dbReference type="AlphaFoldDB" id="A0A6A4ZPE7"/>
<comment type="caution">
    <text evidence="1">The sequence shown here is derived from an EMBL/GenBank/DDBJ whole genome shotgun (WGS) entry which is preliminary data.</text>
</comment>
<protein>
    <submittedName>
        <fullName evidence="1">Uncharacterized protein</fullName>
    </submittedName>
</protein>
<dbReference type="OrthoDB" id="79648at2759"/>
<name>A0A6A4ZPE7_9STRA</name>
<evidence type="ECO:0000313" key="1">
    <source>
        <dbReference type="EMBL" id="KAF0717869.1"/>
    </source>
</evidence>
<reference evidence="1" key="1">
    <citation type="submission" date="2019-06" db="EMBL/GenBank/DDBJ databases">
        <title>Genomics analysis of Aphanomyces spp. identifies a new class of oomycete effector associated with host adaptation.</title>
        <authorList>
            <person name="Gaulin E."/>
        </authorList>
    </citation>
    <scope>NUCLEOTIDE SEQUENCE</scope>
    <source>
        <strain evidence="1">CBS 578.67</strain>
    </source>
</reference>
<proteinExistence type="predicted"/>
<accession>A0A6A4ZPE7</accession>
<feature type="non-terminal residue" evidence="1">
    <location>
        <position position="1"/>
    </location>
</feature>
<sequence length="316" mass="35393">THRDQRSEPRPEAGGRASVAHIAGAGPVDTDDAIGSRGRLCRSIFISSYATFQCLKASLLPHQSDWRQHALLGATGDVRVMSYKWITERLYHNTAMALAQYERGDEGLVSLVECRDDAMAYVVIRDPRVCSATLEDVTEAQRRIYCKLPPSNRLDHEFLEAAFGTNADIVHVFVGEGEPSGVSRLFVDETRSVLVTTHVTVDASTTGAHLSANGNTLEGWIVNDRLSETLTRVREYWVMGFPTLASREAYAAAMHVDESTLQTKTDDQVYRAYMWHMRQATAAQMRHCRANFYETLAQVQHERRANARMMEKGARA</sequence>
<organism evidence="1">
    <name type="scientific">Aphanomyces stellatus</name>
    <dbReference type="NCBI Taxonomy" id="120398"/>
    <lineage>
        <taxon>Eukaryota</taxon>
        <taxon>Sar</taxon>
        <taxon>Stramenopiles</taxon>
        <taxon>Oomycota</taxon>
        <taxon>Saprolegniomycetes</taxon>
        <taxon>Saprolegniales</taxon>
        <taxon>Verrucalvaceae</taxon>
        <taxon>Aphanomyces</taxon>
    </lineage>
</organism>
<dbReference type="EMBL" id="VJMH01000208">
    <property type="protein sequence ID" value="KAF0717869.1"/>
    <property type="molecule type" value="Genomic_DNA"/>
</dbReference>
<gene>
    <name evidence="1" type="ORF">As57867_002038</name>
</gene>